<dbReference type="PROSITE" id="PS51352">
    <property type="entry name" value="THIOREDOXIN_2"/>
    <property type="match status" value="1"/>
</dbReference>
<dbReference type="SUPFAM" id="SSF52833">
    <property type="entry name" value="Thioredoxin-like"/>
    <property type="match status" value="1"/>
</dbReference>
<dbReference type="PANTHER" id="PTHR14684">
    <property type="entry name" value="THIOREDOXIN DOMAIN-CONTAINING PROTEIN 15"/>
    <property type="match status" value="1"/>
</dbReference>
<comment type="caution">
    <text evidence="3">The sequence shown here is derived from an EMBL/GenBank/DDBJ whole genome shotgun (WGS) entry which is preliminary data.</text>
</comment>
<sequence>MKVFKVFCLFLLFTVISSDEEEADNIVENVEFTSHVTDKLIESAENASIVSADEVDHHVFHDQESLISPVLDFDTNSTLLLQQNVSILTNESITVQITEGNATVNTTDAKSKMRVECAPRVIPDDEVPTVTLANSSVLLKVLAPAANKNATVGECVVVLFYSNQCVFSARMAPHFNALPRVFPDIAFYAVDVIETGNLYVRYGLVYVPNVMLFHNSKPFARYNETVLNLEQFVKFINKFTGLSHNGTLNVTSADMNGPVPSTLTKKLTIYWFWHGHSLFVLSVLALQSLQSSRKLWNSVEIHGLSIVFPVHGQFIINERAQHERFVALCHG</sequence>
<dbReference type="PANTHER" id="PTHR14684:SF2">
    <property type="entry name" value="THIOREDOXIN DOMAIN-CONTAINING PROTEIN 15"/>
    <property type="match status" value="1"/>
</dbReference>
<dbReference type="InterPro" id="IPR036249">
    <property type="entry name" value="Thioredoxin-like_sf"/>
</dbReference>
<accession>A0AAV4YCM0</accession>
<feature type="signal peptide" evidence="1">
    <location>
        <begin position="1"/>
        <end position="18"/>
    </location>
</feature>
<evidence type="ECO:0000313" key="4">
    <source>
        <dbReference type="Proteomes" id="UP001054945"/>
    </source>
</evidence>
<organism evidence="3 4">
    <name type="scientific">Caerostris extrusa</name>
    <name type="common">Bark spider</name>
    <name type="synonym">Caerostris bankana</name>
    <dbReference type="NCBI Taxonomy" id="172846"/>
    <lineage>
        <taxon>Eukaryota</taxon>
        <taxon>Metazoa</taxon>
        <taxon>Ecdysozoa</taxon>
        <taxon>Arthropoda</taxon>
        <taxon>Chelicerata</taxon>
        <taxon>Arachnida</taxon>
        <taxon>Araneae</taxon>
        <taxon>Araneomorphae</taxon>
        <taxon>Entelegynae</taxon>
        <taxon>Araneoidea</taxon>
        <taxon>Araneidae</taxon>
        <taxon>Caerostris</taxon>
    </lineage>
</organism>
<dbReference type="InterPro" id="IPR013766">
    <property type="entry name" value="Thioredoxin_domain"/>
</dbReference>
<dbReference type="GO" id="GO:0005929">
    <property type="term" value="C:cilium"/>
    <property type="evidence" value="ECO:0007669"/>
    <property type="project" value="TreeGrafter"/>
</dbReference>
<dbReference type="Pfam" id="PF00085">
    <property type="entry name" value="Thioredoxin"/>
    <property type="match status" value="1"/>
</dbReference>
<dbReference type="InterPro" id="IPR042418">
    <property type="entry name" value="TXNDC15"/>
</dbReference>
<dbReference type="AlphaFoldDB" id="A0AAV4YCM0"/>
<feature type="domain" description="Thioredoxin" evidence="2">
    <location>
        <begin position="137"/>
        <end position="241"/>
    </location>
</feature>
<name>A0AAV4YCM0_CAEEX</name>
<keyword evidence="4" id="KW-1185">Reference proteome</keyword>
<dbReference type="EMBL" id="BPLR01019164">
    <property type="protein sequence ID" value="GIZ04893.1"/>
    <property type="molecule type" value="Genomic_DNA"/>
</dbReference>
<keyword evidence="1" id="KW-0732">Signal</keyword>
<reference evidence="3 4" key="1">
    <citation type="submission" date="2021-06" db="EMBL/GenBank/DDBJ databases">
        <title>Caerostris extrusa draft genome.</title>
        <authorList>
            <person name="Kono N."/>
            <person name="Arakawa K."/>
        </authorList>
    </citation>
    <scope>NUCLEOTIDE SEQUENCE [LARGE SCALE GENOMIC DNA]</scope>
</reference>
<feature type="chain" id="PRO_5043697130" evidence="1">
    <location>
        <begin position="19"/>
        <end position="331"/>
    </location>
</feature>
<dbReference type="GO" id="GO:0060271">
    <property type="term" value="P:cilium assembly"/>
    <property type="evidence" value="ECO:0007669"/>
    <property type="project" value="TreeGrafter"/>
</dbReference>
<protein>
    <submittedName>
        <fullName evidence="3">Thioredoxin domain-containing protein 15</fullName>
    </submittedName>
</protein>
<proteinExistence type="predicted"/>
<dbReference type="Proteomes" id="UP001054945">
    <property type="component" value="Unassembled WGS sequence"/>
</dbReference>
<evidence type="ECO:0000313" key="3">
    <source>
        <dbReference type="EMBL" id="GIZ04893.1"/>
    </source>
</evidence>
<gene>
    <name evidence="3" type="primary">Txndc15</name>
    <name evidence="3" type="ORF">CEXT_319881</name>
</gene>
<evidence type="ECO:0000256" key="1">
    <source>
        <dbReference type="SAM" id="SignalP"/>
    </source>
</evidence>
<dbReference type="Gene3D" id="3.40.30.10">
    <property type="entry name" value="Glutaredoxin"/>
    <property type="match status" value="1"/>
</dbReference>
<evidence type="ECO:0000259" key="2">
    <source>
        <dbReference type="PROSITE" id="PS51352"/>
    </source>
</evidence>